<evidence type="ECO:0000313" key="2">
    <source>
        <dbReference type="EMBL" id="RAR09901.1"/>
    </source>
</evidence>
<comment type="caution">
    <text evidence="2">The sequence shown here is derived from an EMBL/GenBank/DDBJ whole genome shotgun (WGS) entry which is preliminary data.</text>
</comment>
<dbReference type="EMBL" id="QGDH01000071">
    <property type="protein sequence ID" value="RAR09901.1"/>
    <property type="molecule type" value="Genomic_DNA"/>
</dbReference>
<dbReference type="Pfam" id="PF13847">
    <property type="entry name" value="Methyltransf_31"/>
    <property type="match status" value="1"/>
</dbReference>
<dbReference type="GO" id="GO:0032259">
    <property type="term" value="P:methylation"/>
    <property type="evidence" value="ECO:0007669"/>
    <property type="project" value="UniProtKB-KW"/>
</dbReference>
<reference evidence="3" key="1">
    <citation type="submission" date="2018-05" db="EMBL/GenBank/DDBJ databases">
        <title>Draft genome sequence of Stemphylium lycopersici strain CIDEFI 213.</title>
        <authorList>
            <person name="Medina R."/>
            <person name="Franco M.E.E."/>
            <person name="Lucentini C.G."/>
            <person name="Saparrat M.C.N."/>
            <person name="Balatti P.A."/>
        </authorList>
    </citation>
    <scope>NUCLEOTIDE SEQUENCE [LARGE SCALE GENOMIC DNA]</scope>
    <source>
        <strain evidence="3">CIDEFI 213</strain>
    </source>
</reference>
<dbReference type="Gene3D" id="3.40.50.150">
    <property type="entry name" value="Vaccinia Virus protein VP39"/>
    <property type="match status" value="1"/>
</dbReference>
<dbReference type="SUPFAM" id="SSF53335">
    <property type="entry name" value="S-adenosyl-L-methionine-dependent methyltransferases"/>
    <property type="match status" value="1"/>
</dbReference>
<protein>
    <submittedName>
        <fullName evidence="2">S-adenosyl-L-methionine-dependent methyltransferase</fullName>
    </submittedName>
</protein>
<name>A0A364N245_STELY</name>
<dbReference type="PANTHER" id="PTHR43861">
    <property type="entry name" value="TRANS-ACONITATE 2-METHYLTRANSFERASE-RELATED"/>
    <property type="match status" value="1"/>
</dbReference>
<keyword evidence="2" id="KW-0489">Methyltransferase</keyword>
<keyword evidence="3" id="KW-1185">Reference proteome</keyword>
<proteinExistence type="predicted"/>
<organism evidence="2 3">
    <name type="scientific">Stemphylium lycopersici</name>
    <name type="common">Tomato gray leaf spot disease fungus</name>
    <name type="synonym">Thyrospora lycopersici</name>
    <dbReference type="NCBI Taxonomy" id="183478"/>
    <lineage>
        <taxon>Eukaryota</taxon>
        <taxon>Fungi</taxon>
        <taxon>Dikarya</taxon>
        <taxon>Ascomycota</taxon>
        <taxon>Pezizomycotina</taxon>
        <taxon>Dothideomycetes</taxon>
        <taxon>Pleosporomycetidae</taxon>
        <taxon>Pleosporales</taxon>
        <taxon>Pleosporineae</taxon>
        <taxon>Pleosporaceae</taxon>
        <taxon>Stemphylium</taxon>
    </lineage>
</organism>
<accession>A0A364N245</accession>
<dbReference type="PANTHER" id="PTHR43861:SF1">
    <property type="entry name" value="TRANS-ACONITATE 2-METHYLTRANSFERASE"/>
    <property type="match status" value="1"/>
</dbReference>
<dbReference type="InterPro" id="IPR029063">
    <property type="entry name" value="SAM-dependent_MTases_sf"/>
</dbReference>
<evidence type="ECO:0000313" key="3">
    <source>
        <dbReference type="Proteomes" id="UP000249619"/>
    </source>
</evidence>
<dbReference type="STRING" id="183478.A0A364N245"/>
<dbReference type="AlphaFoldDB" id="A0A364N245"/>
<gene>
    <name evidence="2" type="ORF">DDE83_005300</name>
</gene>
<keyword evidence="2" id="KW-0808">Transferase</keyword>
<dbReference type="InterPro" id="IPR025714">
    <property type="entry name" value="Methyltranfer_dom"/>
</dbReference>
<feature type="domain" description="Methyltransferase" evidence="1">
    <location>
        <begin position="50"/>
        <end position="179"/>
    </location>
</feature>
<evidence type="ECO:0000259" key="1">
    <source>
        <dbReference type="Pfam" id="PF13847"/>
    </source>
</evidence>
<dbReference type="GO" id="GO:0008168">
    <property type="term" value="F:methyltransferase activity"/>
    <property type="evidence" value="ECO:0007669"/>
    <property type="project" value="UniProtKB-KW"/>
</dbReference>
<sequence>MSRKEDSLAAGFLDASAAQKYKRAEVATLPYAKIMVEKSGIAKHVKKGASAHVLDFACGTGAVVQELYNSVPKEKWGNLKVRGTDMSPAMLEYLEARGKSEGWTGLETGVVDGNGIEDFDTCTDSDVFSAQDDITQMLPKSTFTHIFVSFAIIVLPPHTLQRLQTLLQPGGYIAVTSWASVPWYSLFARSVSLMSLPQPYCPSSQEVQDKFCGNWGLESCMVQHLEEAGLQDVDSLEEKRSICCGTPDVWTTSMQFPLGVAVKTWWEQGKRDAQLGELNGVMKKVATENLAENGEVEMEFDGVVGWGWKSG</sequence>
<dbReference type="Proteomes" id="UP000249619">
    <property type="component" value="Unassembled WGS sequence"/>
</dbReference>
<dbReference type="CDD" id="cd02440">
    <property type="entry name" value="AdoMet_MTases"/>
    <property type="match status" value="1"/>
</dbReference>